<accession>A0ABW4D869</accession>
<name>A0ABW4D869_9LACO</name>
<feature type="chain" id="PRO_5046754562" description="D-alanyl-D-alanine carboxypeptidase" evidence="1">
    <location>
        <begin position="29"/>
        <end position="237"/>
    </location>
</feature>
<evidence type="ECO:0000256" key="1">
    <source>
        <dbReference type="SAM" id="SignalP"/>
    </source>
</evidence>
<proteinExistence type="predicted"/>
<dbReference type="Proteomes" id="UP001597189">
    <property type="component" value="Unassembled WGS sequence"/>
</dbReference>
<evidence type="ECO:0008006" key="4">
    <source>
        <dbReference type="Google" id="ProtNLM"/>
    </source>
</evidence>
<gene>
    <name evidence="2" type="ORF">ACFQ44_10770</name>
</gene>
<dbReference type="RefSeq" id="WP_203646177.1">
    <property type="nucleotide sequence ID" value="NZ_BOLN01000008.1"/>
</dbReference>
<organism evidence="2 3">
    <name type="scientific">Levilactobacillus lanxiensis</name>
    <dbReference type="NCBI Taxonomy" id="2799568"/>
    <lineage>
        <taxon>Bacteria</taxon>
        <taxon>Bacillati</taxon>
        <taxon>Bacillota</taxon>
        <taxon>Bacilli</taxon>
        <taxon>Lactobacillales</taxon>
        <taxon>Lactobacillaceae</taxon>
        <taxon>Levilactobacillus</taxon>
    </lineage>
</organism>
<sequence length="237" mass="26117">MNKLMKTGLLAALSIVLVAPSLTTPASAKSKVKVLSTSKVAHKTYHGSMGNIYSSAKLTHRKYKMSKYRYTTWTATKKAVIKNHGKKGTLAYIKSGSKSGWIYKKYLRSGKAPFNKQKRLNDTYTAYLKALMPVNRTDKYTPTERSYDALASSIENSWGDNGYNGEDEVKVAAKDKDALINAYAVFKNRFSGSQRKNLDAMAKQLDNLEPITDNLDEVGSTMGTFAQALSTAVGDLS</sequence>
<evidence type="ECO:0000313" key="2">
    <source>
        <dbReference type="EMBL" id="MFD1456148.1"/>
    </source>
</evidence>
<keyword evidence="3" id="KW-1185">Reference proteome</keyword>
<evidence type="ECO:0000313" key="3">
    <source>
        <dbReference type="Proteomes" id="UP001597189"/>
    </source>
</evidence>
<dbReference type="EMBL" id="JBHTOD010000008">
    <property type="protein sequence ID" value="MFD1456148.1"/>
    <property type="molecule type" value="Genomic_DNA"/>
</dbReference>
<feature type="signal peptide" evidence="1">
    <location>
        <begin position="1"/>
        <end position="28"/>
    </location>
</feature>
<reference evidence="3" key="1">
    <citation type="journal article" date="2019" name="Int. J. Syst. Evol. Microbiol.">
        <title>The Global Catalogue of Microorganisms (GCM) 10K type strain sequencing project: providing services to taxonomists for standard genome sequencing and annotation.</title>
        <authorList>
            <consortium name="The Broad Institute Genomics Platform"/>
            <consortium name="The Broad Institute Genome Sequencing Center for Infectious Disease"/>
            <person name="Wu L."/>
            <person name="Ma J."/>
        </authorList>
    </citation>
    <scope>NUCLEOTIDE SEQUENCE [LARGE SCALE GENOMIC DNA]</scope>
    <source>
        <strain evidence="3">CCM 8979</strain>
    </source>
</reference>
<keyword evidence="1" id="KW-0732">Signal</keyword>
<protein>
    <recommendedName>
        <fullName evidence="4">D-alanyl-D-alanine carboxypeptidase</fullName>
    </recommendedName>
</protein>
<comment type="caution">
    <text evidence="2">The sequence shown here is derived from an EMBL/GenBank/DDBJ whole genome shotgun (WGS) entry which is preliminary data.</text>
</comment>